<keyword evidence="6" id="KW-0131">Cell cycle</keyword>
<reference evidence="9 10" key="1">
    <citation type="journal article" date="2018" name="J. Allergy Clin. Immunol.">
        <title>High-quality assembly of Dermatophagoides pteronyssinus genome and transcriptome reveals a wide range of novel allergens.</title>
        <authorList>
            <person name="Liu X.Y."/>
            <person name="Yang K.Y."/>
            <person name="Wang M.Q."/>
            <person name="Kwok J.S."/>
            <person name="Zeng X."/>
            <person name="Yang Z."/>
            <person name="Xiao X.J."/>
            <person name="Lau C.P."/>
            <person name="Li Y."/>
            <person name="Huang Z.M."/>
            <person name="Ba J.G."/>
            <person name="Yim A.K."/>
            <person name="Ouyang C.Y."/>
            <person name="Ngai S.M."/>
            <person name="Chan T.F."/>
            <person name="Leung E.L."/>
            <person name="Liu L."/>
            <person name="Liu Z.G."/>
            <person name="Tsui S.K."/>
        </authorList>
    </citation>
    <scope>NUCLEOTIDE SEQUENCE [LARGE SCALE GENOMIC DNA]</scope>
    <source>
        <strain evidence="9">Derp</strain>
    </source>
</reference>
<evidence type="ECO:0000256" key="2">
    <source>
        <dbReference type="ARBA" id="ARBA00022737"/>
    </source>
</evidence>
<dbReference type="Gene3D" id="1.25.40.10">
    <property type="entry name" value="Tetratricopeptide repeat domain"/>
    <property type="match status" value="1"/>
</dbReference>
<gene>
    <name evidence="9" type="primary">CDC16_2</name>
    <name evidence="9" type="ORF">DERP_010300</name>
</gene>
<keyword evidence="1" id="KW-0132">Cell division</keyword>
<evidence type="ECO:0000313" key="9">
    <source>
        <dbReference type="EMBL" id="KAH9415444.1"/>
    </source>
</evidence>
<feature type="repeat" description="TPR" evidence="7">
    <location>
        <begin position="461"/>
        <end position="494"/>
    </location>
</feature>
<dbReference type="Pfam" id="PF00515">
    <property type="entry name" value="TPR_1"/>
    <property type="match status" value="1"/>
</dbReference>
<dbReference type="SUPFAM" id="SSF48452">
    <property type="entry name" value="TPR-like"/>
    <property type="match status" value="2"/>
</dbReference>
<evidence type="ECO:0000256" key="6">
    <source>
        <dbReference type="ARBA" id="ARBA00023306"/>
    </source>
</evidence>
<name>A0ABQ8IYU6_DERPT</name>
<evidence type="ECO:0000313" key="10">
    <source>
        <dbReference type="Proteomes" id="UP000887458"/>
    </source>
</evidence>
<keyword evidence="10" id="KW-1185">Reference proteome</keyword>
<dbReference type="SMART" id="SM00028">
    <property type="entry name" value="TPR"/>
    <property type="match status" value="6"/>
</dbReference>
<feature type="region of interest" description="Disordered" evidence="8">
    <location>
        <begin position="591"/>
        <end position="616"/>
    </location>
</feature>
<dbReference type="PANTHER" id="PTHR12558">
    <property type="entry name" value="CELL DIVISION CYCLE 16,23,27"/>
    <property type="match status" value="1"/>
</dbReference>
<keyword evidence="2" id="KW-0677">Repeat</keyword>
<comment type="caution">
    <text evidence="9">The sequence shown here is derived from an EMBL/GenBank/DDBJ whole genome shotgun (WGS) entry which is preliminary data.</text>
</comment>
<evidence type="ECO:0000256" key="7">
    <source>
        <dbReference type="PROSITE-ProRule" id="PRU00339"/>
    </source>
</evidence>
<organism evidence="9 10">
    <name type="scientific">Dermatophagoides pteronyssinus</name>
    <name type="common">European house dust mite</name>
    <dbReference type="NCBI Taxonomy" id="6956"/>
    <lineage>
        <taxon>Eukaryota</taxon>
        <taxon>Metazoa</taxon>
        <taxon>Ecdysozoa</taxon>
        <taxon>Arthropoda</taxon>
        <taxon>Chelicerata</taxon>
        <taxon>Arachnida</taxon>
        <taxon>Acari</taxon>
        <taxon>Acariformes</taxon>
        <taxon>Sarcoptiformes</taxon>
        <taxon>Astigmata</taxon>
        <taxon>Psoroptidia</taxon>
        <taxon>Analgoidea</taxon>
        <taxon>Pyroglyphidae</taxon>
        <taxon>Dermatophagoidinae</taxon>
        <taxon>Dermatophagoides</taxon>
    </lineage>
</organism>
<dbReference type="PROSITE" id="PS50293">
    <property type="entry name" value="TPR_REGION"/>
    <property type="match status" value="1"/>
</dbReference>
<dbReference type="Pfam" id="PF12895">
    <property type="entry name" value="ANAPC3"/>
    <property type="match status" value="1"/>
</dbReference>
<dbReference type="InterPro" id="IPR019734">
    <property type="entry name" value="TPR_rpt"/>
</dbReference>
<evidence type="ECO:0000256" key="5">
    <source>
        <dbReference type="ARBA" id="ARBA00022803"/>
    </source>
</evidence>
<accession>A0ABQ8IYU6</accession>
<protein>
    <submittedName>
        <fullName evidence="9">Anaphase promoting complex subunit cdc16</fullName>
    </submittedName>
</protein>
<evidence type="ECO:0000256" key="8">
    <source>
        <dbReference type="SAM" id="MobiDB-lite"/>
    </source>
</evidence>
<evidence type="ECO:0000256" key="4">
    <source>
        <dbReference type="ARBA" id="ARBA00022786"/>
    </source>
</evidence>
<sequence>MKSLSINSNQQQQQRPKTCSNNVVVVHNNKEQLIRIIRLERDKLIQRLQYESAIFLSDKIIAINGMNINDGFIMIHCIYLSKQYQRAAHLLQQNRLHEMDVKCCCLLVKCLMKIKKYKKALTIIDSCLKTRFDDSKWRIPLFVLRSEAYESLDNRIDARQSLIQALEQNFLCYEAFYHITHHHMATKIEELDILYKLIIKSRSERSKLIRSFMTDFMIFFYYIQLKKYDKPDRLIIRKPFQLFAENVDFLIAQAERHFYNFDLIQTLEITSKLIEKDPHNFECLEIHISCLLSLERSIELFKLSQNLIDLYPEHEISWYSLGCYYHLIKKKEVSRRYLQKAVTLNNVFAPAWLLYGHSFSDDGEHDQVMATYFKASHLMPGCHLPLLYIGVEYARTENHKLGEKFIFTALTIAPEDPLVLHELSVTAFHSDELLKADRYLRQALRVLKYIENKDDIRIQYEPLFSNMGHIQRKLGRYNDAIEFFKKSLSLSPNNPSTYSSIGLVYCMLDKYSEAVDYLDHAYGLNRLFKRDDVTKDLLDDALKFYPDSLQLPPPAAPSHSDLPDLNQKLSTWSDCDNRIDFARNLAKSSTSSSMANENLKQQNNNENNDDSILMIR</sequence>
<feature type="repeat" description="TPR" evidence="7">
    <location>
        <begin position="495"/>
        <end position="528"/>
    </location>
</feature>
<dbReference type="InterPro" id="IPR011990">
    <property type="entry name" value="TPR-like_helical_dom_sf"/>
</dbReference>
<keyword evidence="4" id="KW-0833">Ubl conjugation pathway</keyword>
<dbReference type="PROSITE" id="PS50005">
    <property type="entry name" value="TPR"/>
    <property type="match status" value="2"/>
</dbReference>
<feature type="compositionally biased region" description="Low complexity" evidence="8">
    <location>
        <begin position="596"/>
        <end position="606"/>
    </location>
</feature>
<evidence type="ECO:0000256" key="1">
    <source>
        <dbReference type="ARBA" id="ARBA00022618"/>
    </source>
</evidence>
<dbReference type="EMBL" id="NJHN03000096">
    <property type="protein sequence ID" value="KAH9415444.1"/>
    <property type="molecule type" value="Genomic_DNA"/>
</dbReference>
<dbReference type="Proteomes" id="UP000887458">
    <property type="component" value="Unassembled WGS sequence"/>
</dbReference>
<evidence type="ECO:0000256" key="3">
    <source>
        <dbReference type="ARBA" id="ARBA00022776"/>
    </source>
</evidence>
<keyword evidence="5 7" id="KW-0802">TPR repeat</keyword>
<proteinExistence type="predicted"/>
<reference evidence="9 10" key="2">
    <citation type="journal article" date="2022" name="Mol. Biol. Evol.">
        <title>Comparative Genomics Reveals Insights into the Divergent Evolution of Astigmatic Mites and Household Pest Adaptations.</title>
        <authorList>
            <person name="Xiong Q."/>
            <person name="Wan A.T."/>
            <person name="Liu X."/>
            <person name="Fung C.S."/>
            <person name="Xiao X."/>
            <person name="Malainual N."/>
            <person name="Hou J."/>
            <person name="Wang L."/>
            <person name="Wang M."/>
            <person name="Yang K.Y."/>
            <person name="Cui Y."/>
            <person name="Leung E.L."/>
            <person name="Nong W."/>
            <person name="Shin S.K."/>
            <person name="Au S.W."/>
            <person name="Jeong K.Y."/>
            <person name="Chew F.T."/>
            <person name="Hui J.H."/>
            <person name="Leung T.F."/>
            <person name="Tungtrongchitr A."/>
            <person name="Zhong N."/>
            <person name="Liu Z."/>
            <person name="Tsui S.K."/>
        </authorList>
    </citation>
    <scope>NUCLEOTIDE SEQUENCE [LARGE SCALE GENOMIC DNA]</scope>
    <source>
        <strain evidence="9">Derp</strain>
    </source>
</reference>
<keyword evidence="3" id="KW-0498">Mitosis</keyword>
<dbReference type="Pfam" id="PF13181">
    <property type="entry name" value="TPR_8"/>
    <property type="match status" value="1"/>
</dbReference>
<dbReference type="PANTHER" id="PTHR12558:SF9">
    <property type="entry name" value="CELL DIVISION CYCLE PROTEIN 16 HOMOLOG"/>
    <property type="match status" value="1"/>
</dbReference>